<keyword evidence="4 7" id="KW-0665">Pyrimidine biosynthesis</keyword>
<feature type="binding site" evidence="7">
    <location>
        <begin position="60"/>
        <end position="69"/>
    </location>
    <ligand>
        <name>substrate</name>
    </ligand>
</feature>
<feature type="active site" description="Proton donor" evidence="7">
    <location>
        <position position="62"/>
    </location>
</feature>
<dbReference type="EC" id="4.1.1.23" evidence="7"/>
<feature type="domain" description="Orotidine 5'-phosphate decarboxylase" evidence="9">
    <location>
        <begin position="5"/>
        <end position="230"/>
    </location>
</feature>
<dbReference type="CDD" id="cd04725">
    <property type="entry name" value="OMP_decarboxylase_like"/>
    <property type="match status" value="1"/>
</dbReference>
<evidence type="ECO:0000256" key="3">
    <source>
        <dbReference type="ARBA" id="ARBA00022793"/>
    </source>
</evidence>
<dbReference type="InterPro" id="IPR047596">
    <property type="entry name" value="OMPdecase_bac"/>
</dbReference>
<name>A0ABN0WB14_9BACI</name>
<dbReference type="InterPro" id="IPR011060">
    <property type="entry name" value="RibuloseP-bd_barrel"/>
</dbReference>
<keyword evidence="3 7" id="KW-0210">Decarboxylase</keyword>
<comment type="catalytic activity">
    <reaction evidence="6 7 8">
        <text>orotidine 5'-phosphate + H(+) = UMP + CO2</text>
        <dbReference type="Rhea" id="RHEA:11596"/>
        <dbReference type="ChEBI" id="CHEBI:15378"/>
        <dbReference type="ChEBI" id="CHEBI:16526"/>
        <dbReference type="ChEBI" id="CHEBI:57538"/>
        <dbReference type="ChEBI" id="CHEBI:57865"/>
        <dbReference type="EC" id="4.1.1.23"/>
    </reaction>
</comment>
<keyword evidence="5 7" id="KW-0456">Lyase</keyword>
<dbReference type="InterPro" id="IPR014732">
    <property type="entry name" value="OMPdecase"/>
</dbReference>
<keyword evidence="11" id="KW-1185">Reference proteome</keyword>
<comment type="caution">
    <text evidence="10">The sequence shown here is derived from an EMBL/GenBank/DDBJ whole genome shotgun (WGS) entry which is preliminary data.</text>
</comment>
<dbReference type="PANTHER" id="PTHR32119:SF2">
    <property type="entry name" value="OROTIDINE 5'-PHOSPHATE DECARBOXYLASE"/>
    <property type="match status" value="1"/>
</dbReference>
<dbReference type="InterPro" id="IPR001754">
    <property type="entry name" value="OMPdeCOase_dom"/>
</dbReference>
<comment type="subunit">
    <text evidence="7">Homodimer.</text>
</comment>
<evidence type="ECO:0000256" key="2">
    <source>
        <dbReference type="ARBA" id="ARBA00004861"/>
    </source>
</evidence>
<evidence type="ECO:0000256" key="6">
    <source>
        <dbReference type="ARBA" id="ARBA00049157"/>
    </source>
</evidence>
<feature type="binding site" evidence="7">
    <location>
        <position position="11"/>
    </location>
    <ligand>
        <name>substrate</name>
    </ligand>
</feature>
<dbReference type="SMART" id="SM00934">
    <property type="entry name" value="OMPdecase"/>
    <property type="match status" value="1"/>
</dbReference>
<feature type="binding site" evidence="7">
    <location>
        <position position="123"/>
    </location>
    <ligand>
        <name>substrate</name>
    </ligand>
</feature>
<evidence type="ECO:0000256" key="8">
    <source>
        <dbReference type="RuleBase" id="RU000512"/>
    </source>
</evidence>
<comment type="similarity">
    <text evidence="7">Belongs to the OMP decarboxylase family. Type 1 subfamily.</text>
</comment>
<comment type="function">
    <text evidence="1 7">Catalyzes the decarboxylation of orotidine 5'-monophosphate (OMP) to uridine 5'-monophosphate (UMP).</text>
</comment>
<feature type="binding site" evidence="7">
    <location>
        <position position="214"/>
    </location>
    <ligand>
        <name>substrate</name>
    </ligand>
</feature>
<dbReference type="InterPro" id="IPR018089">
    <property type="entry name" value="OMPdecase_AS"/>
</dbReference>
<sequence>MTKSPIIIALDFPNLDEVQSFLGKFKGESLFVKVGMELFYAEGPKVVTYLKEAGHSVFLDLKLHDIPNTVYSAMKRLASLGVDLINVHAYGGTAMMRGAMEGLIEGTPSGKSRPLCIAVTQLTSTSEEQLHLEGFTDLALADMVEKQALLVKEAGLDGVVCSPLESKRLKEVVGSDFVTVTPGIRPAGADIGDQKRIATPADAKRNQSSYIVVGRPITRAENPVLAYEQIQKEWEETIL</sequence>
<dbReference type="Proteomes" id="UP001500782">
    <property type="component" value="Unassembled WGS sequence"/>
</dbReference>
<dbReference type="Pfam" id="PF00215">
    <property type="entry name" value="OMPdecase"/>
    <property type="match status" value="1"/>
</dbReference>
<accession>A0ABN0WB14</accession>
<evidence type="ECO:0000256" key="1">
    <source>
        <dbReference type="ARBA" id="ARBA00002356"/>
    </source>
</evidence>
<dbReference type="EMBL" id="BAAADJ010000022">
    <property type="protein sequence ID" value="GAA0331341.1"/>
    <property type="molecule type" value="Genomic_DNA"/>
</dbReference>
<reference evidence="10 11" key="1">
    <citation type="journal article" date="2019" name="Int. J. Syst. Evol. Microbiol.">
        <title>The Global Catalogue of Microorganisms (GCM) 10K type strain sequencing project: providing services to taxonomists for standard genome sequencing and annotation.</title>
        <authorList>
            <consortium name="The Broad Institute Genomics Platform"/>
            <consortium name="The Broad Institute Genome Sequencing Center for Infectious Disease"/>
            <person name="Wu L."/>
            <person name="Ma J."/>
        </authorList>
    </citation>
    <scope>NUCLEOTIDE SEQUENCE [LARGE SCALE GENOMIC DNA]</scope>
    <source>
        <strain evidence="10 11">JCM 9731</strain>
    </source>
</reference>
<dbReference type="InterPro" id="IPR013785">
    <property type="entry name" value="Aldolase_TIM"/>
</dbReference>
<evidence type="ECO:0000259" key="9">
    <source>
        <dbReference type="SMART" id="SM00934"/>
    </source>
</evidence>
<feature type="binding site" evidence="7">
    <location>
        <position position="194"/>
    </location>
    <ligand>
        <name>substrate</name>
    </ligand>
</feature>
<gene>
    <name evidence="7 10" type="primary">pyrF</name>
    <name evidence="10" type="ORF">GCM10008967_22400</name>
</gene>
<dbReference type="NCBIfam" id="TIGR01740">
    <property type="entry name" value="pyrF"/>
    <property type="match status" value="1"/>
</dbReference>
<dbReference type="NCBIfam" id="NF001273">
    <property type="entry name" value="PRK00230.1"/>
    <property type="match status" value="1"/>
</dbReference>
<organism evidence="10 11">
    <name type="scientific">Bacillus carboniphilus</name>
    <dbReference type="NCBI Taxonomy" id="86663"/>
    <lineage>
        <taxon>Bacteria</taxon>
        <taxon>Bacillati</taxon>
        <taxon>Bacillota</taxon>
        <taxon>Bacilli</taxon>
        <taxon>Bacillales</taxon>
        <taxon>Bacillaceae</taxon>
        <taxon>Bacillus</taxon>
    </lineage>
</organism>
<dbReference type="SUPFAM" id="SSF51366">
    <property type="entry name" value="Ribulose-phoshate binding barrel"/>
    <property type="match status" value="1"/>
</dbReference>
<dbReference type="RefSeq" id="WP_343799106.1">
    <property type="nucleotide sequence ID" value="NZ_BAAADJ010000022.1"/>
</dbReference>
<protein>
    <recommendedName>
        <fullName evidence="7">Orotidine 5'-phosphate decarboxylase</fullName>
        <ecNumber evidence="7">4.1.1.23</ecNumber>
    </recommendedName>
    <alternativeName>
        <fullName evidence="7">OMP decarboxylase</fullName>
        <shortName evidence="7">OMPDCase</shortName>
        <shortName evidence="7">OMPdecase</shortName>
    </alternativeName>
</protein>
<dbReference type="PANTHER" id="PTHR32119">
    <property type="entry name" value="OROTIDINE 5'-PHOSPHATE DECARBOXYLASE"/>
    <property type="match status" value="1"/>
</dbReference>
<feature type="binding site" evidence="7">
    <location>
        <position position="185"/>
    </location>
    <ligand>
        <name>substrate</name>
    </ligand>
</feature>
<comment type="pathway">
    <text evidence="2 7 8">Pyrimidine metabolism; UMP biosynthesis via de novo pathway; UMP from orotate: step 2/2.</text>
</comment>
<evidence type="ECO:0000313" key="11">
    <source>
        <dbReference type="Proteomes" id="UP001500782"/>
    </source>
</evidence>
<feature type="binding site" evidence="7">
    <location>
        <position position="215"/>
    </location>
    <ligand>
        <name>substrate</name>
    </ligand>
</feature>
<dbReference type="HAMAP" id="MF_01200_B">
    <property type="entry name" value="OMPdecase_type1_B"/>
    <property type="match status" value="1"/>
</dbReference>
<evidence type="ECO:0000256" key="4">
    <source>
        <dbReference type="ARBA" id="ARBA00022975"/>
    </source>
</evidence>
<evidence type="ECO:0000256" key="5">
    <source>
        <dbReference type="ARBA" id="ARBA00023239"/>
    </source>
</evidence>
<dbReference type="Gene3D" id="3.20.20.70">
    <property type="entry name" value="Aldolase class I"/>
    <property type="match status" value="1"/>
</dbReference>
<feature type="binding site" evidence="7">
    <location>
        <position position="33"/>
    </location>
    <ligand>
        <name>substrate</name>
    </ligand>
</feature>
<proteinExistence type="inferred from homology"/>
<evidence type="ECO:0000256" key="7">
    <source>
        <dbReference type="HAMAP-Rule" id="MF_01200"/>
    </source>
</evidence>
<evidence type="ECO:0000313" key="10">
    <source>
        <dbReference type="EMBL" id="GAA0331341.1"/>
    </source>
</evidence>
<dbReference type="PROSITE" id="PS00156">
    <property type="entry name" value="OMPDECASE"/>
    <property type="match status" value="1"/>
</dbReference>